<dbReference type="SMART" id="SM00257">
    <property type="entry name" value="LysM"/>
    <property type="match status" value="1"/>
</dbReference>
<dbReference type="InterPro" id="IPR011055">
    <property type="entry name" value="Dup_hybrid_motif"/>
</dbReference>
<dbReference type="InterPro" id="IPR018392">
    <property type="entry name" value="LysM"/>
</dbReference>
<dbReference type="Pfam" id="PF19425">
    <property type="entry name" value="Csd3_N2"/>
    <property type="match status" value="1"/>
</dbReference>
<evidence type="ECO:0000256" key="5">
    <source>
        <dbReference type="ARBA" id="ARBA00022723"/>
    </source>
</evidence>
<comment type="cofactor">
    <cofactor evidence="1">
        <name>Zn(2+)</name>
        <dbReference type="ChEBI" id="CHEBI:29105"/>
    </cofactor>
</comment>
<keyword evidence="5" id="KW-0479">Metal-binding</keyword>
<evidence type="ECO:0000313" key="11">
    <source>
        <dbReference type="Proteomes" id="UP000094023"/>
    </source>
</evidence>
<keyword evidence="11" id="KW-1185">Reference proteome</keyword>
<evidence type="ECO:0000256" key="8">
    <source>
        <dbReference type="ARBA" id="ARBA00023049"/>
    </source>
</evidence>
<dbReference type="STRING" id="1354337.M983_0168"/>
<evidence type="ECO:0000256" key="1">
    <source>
        <dbReference type="ARBA" id="ARBA00001947"/>
    </source>
</evidence>
<evidence type="ECO:0000256" key="7">
    <source>
        <dbReference type="ARBA" id="ARBA00022833"/>
    </source>
</evidence>
<dbReference type="InterPro" id="IPR016047">
    <property type="entry name" value="M23ase_b-sheet_dom"/>
</dbReference>
<organism evidence="10 11">
    <name type="scientific">Proteus myxofaciens ATCC 19692</name>
    <dbReference type="NCBI Taxonomy" id="1354337"/>
    <lineage>
        <taxon>Bacteria</taxon>
        <taxon>Pseudomonadati</taxon>
        <taxon>Pseudomonadota</taxon>
        <taxon>Gammaproteobacteria</taxon>
        <taxon>Enterobacterales</taxon>
        <taxon>Morganellaceae</taxon>
        <taxon>Proteus</taxon>
    </lineage>
</organism>
<keyword evidence="8" id="KW-0482">Metalloprotease</keyword>
<dbReference type="NCBIfam" id="NF008652">
    <property type="entry name" value="PRK11649.1"/>
    <property type="match status" value="1"/>
</dbReference>
<reference evidence="10 11" key="1">
    <citation type="submission" date="2016-04" db="EMBL/GenBank/DDBJ databases">
        <title>ATOL: Assembling a taxonomically balanced genome-scale reconstruction of the evolutionary history of the Enterobacteriaceae.</title>
        <authorList>
            <person name="Plunkett G.III."/>
            <person name="Neeno-Eckwall E.C."/>
            <person name="Glasner J.D."/>
            <person name="Perna N.T."/>
        </authorList>
    </citation>
    <scope>NUCLEOTIDE SEQUENCE [LARGE SCALE GENOMIC DNA]</scope>
    <source>
        <strain evidence="10 11">ATCC 19692</strain>
    </source>
</reference>
<dbReference type="GO" id="GO:0005886">
    <property type="term" value="C:plasma membrane"/>
    <property type="evidence" value="ECO:0007669"/>
    <property type="project" value="UniProtKB-SubCell"/>
</dbReference>
<dbReference type="CDD" id="cd00118">
    <property type="entry name" value="LysM"/>
    <property type="match status" value="1"/>
</dbReference>
<dbReference type="GO" id="GO:0046872">
    <property type="term" value="F:metal ion binding"/>
    <property type="evidence" value="ECO:0007669"/>
    <property type="project" value="UniProtKB-KW"/>
</dbReference>
<evidence type="ECO:0000256" key="2">
    <source>
        <dbReference type="ARBA" id="ARBA00004162"/>
    </source>
</evidence>
<dbReference type="Gene3D" id="2.70.70.10">
    <property type="entry name" value="Glucose Permease (Domain IIA)"/>
    <property type="match status" value="1"/>
</dbReference>
<dbReference type="PROSITE" id="PS51782">
    <property type="entry name" value="LYSM"/>
    <property type="match status" value="1"/>
</dbReference>
<feature type="domain" description="LysM" evidence="9">
    <location>
        <begin position="60"/>
        <end position="105"/>
    </location>
</feature>
<evidence type="ECO:0000256" key="4">
    <source>
        <dbReference type="ARBA" id="ARBA00022670"/>
    </source>
</evidence>
<comment type="similarity">
    <text evidence="3">Belongs to the peptidase M23B family.</text>
</comment>
<dbReference type="EMBL" id="LXEN01000007">
    <property type="protein sequence ID" value="OAT38903.1"/>
    <property type="molecule type" value="Genomic_DNA"/>
</dbReference>
<protein>
    <submittedName>
        <fullName evidence="10">M23/M37 family cell wall endopeptidase</fullName>
    </submittedName>
</protein>
<dbReference type="PANTHER" id="PTHR21666:SF292">
    <property type="entry name" value="MUREIN DD-ENDOPEPTIDASE MEPM"/>
    <property type="match status" value="1"/>
</dbReference>
<name>A0A198GP99_9GAMM</name>
<dbReference type="SUPFAM" id="SSF51261">
    <property type="entry name" value="Duplicated hybrid motif"/>
    <property type="match status" value="1"/>
</dbReference>
<keyword evidence="7" id="KW-0862">Zinc</keyword>
<evidence type="ECO:0000313" key="10">
    <source>
        <dbReference type="EMBL" id="OAT38903.1"/>
    </source>
</evidence>
<dbReference type="PATRIC" id="fig|1354337.4.peg.175"/>
<accession>A0A198GP99</accession>
<dbReference type="InterPro" id="IPR045834">
    <property type="entry name" value="Csd3_N2"/>
</dbReference>
<dbReference type="CDD" id="cd12797">
    <property type="entry name" value="M23_peptidase"/>
    <property type="match status" value="1"/>
</dbReference>
<dbReference type="FunFam" id="2.70.70.10:FF:000002">
    <property type="entry name" value="Murein DD-endopeptidase MepM"/>
    <property type="match status" value="1"/>
</dbReference>
<keyword evidence="6" id="KW-0378">Hydrolase</keyword>
<dbReference type="AlphaFoldDB" id="A0A198GP99"/>
<sequence length="404" mass="44327">MLLKTEHSRDIPVTIQAPQANIAENTDDIFADSSEQLTDEGIAGADDGSDSSTAVAQVPHTYIVSSGDSLSSILTQFGIDSSDIATIANQNKDLRNLKIGQPISWKLDDDGLLQELSWGVSRRETRVYTRTETGFTESKEFQKGELKNSVTSGVIRGSFSNSATNAGLTSAEARAVTKALQWQIDFKKLQSGDKFSALFSREVLDGRTEQSELIGVRLRSAGKDYYAFLAEDGRYYDSKAGGLERGFMRFPTAKQFRVSSQFNPRRVNPVTGRISPHKGVDFAMPVGTPVLATGDGEVIVAKYSGAAGNFVAIRHGSQYTTRYMHLRQLLVKPGQRVKRGDRIALSGNTGRSTGPHLHYELWINQQAVNPLTAKLPRADGLTGKDKLQYLTKVKEVMPQLTFND</sequence>
<dbReference type="Pfam" id="PF01476">
    <property type="entry name" value="LysM"/>
    <property type="match status" value="1"/>
</dbReference>
<keyword evidence="4" id="KW-0645">Protease</keyword>
<gene>
    <name evidence="10" type="ORF">M983_0168</name>
</gene>
<comment type="caution">
    <text evidence="10">The sequence shown here is derived from an EMBL/GenBank/DDBJ whole genome shotgun (WGS) entry which is preliminary data.</text>
</comment>
<evidence type="ECO:0000256" key="3">
    <source>
        <dbReference type="ARBA" id="ARBA00006646"/>
    </source>
</evidence>
<dbReference type="Pfam" id="PF01551">
    <property type="entry name" value="Peptidase_M23"/>
    <property type="match status" value="1"/>
</dbReference>
<dbReference type="Gene3D" id="3.10.450.350">
    <property type="match status" value="2"/>
</dbReference>
<comment type="subcellular location">
    <subcellularLocation>
        <location evidence="2">Cell membrane</location>
        <topology evidence="2">Single-pass membrane protein</topology>
    </subcellularLocation>
</comment>
<dbReference type="PANTHER" id="PTHR21666">
    <property type="entry name" value="PEPTIDASE-RELATED"/>
    <property type="match status" value="1"/>
</dbReference>
<evidence type="ECO:0000256" key="6">
    <source>
        <dbReference type="ARBA" id="ARBA00022801"/>
    </source>
</evidence>
<dbReference type="GO" id="GO:0004222">
    <property type="term" value="F:metalloendopeptidase activity"/>
    <property type="evidence" value="ECO:0007669"/>
    <property type="project" value="TreeGrafter"/>
</dbReference>
<dbReference type="GO" id="GO:0006508">
    <property type="term" value="P:proteolysis"/>
    <property type="evidence" value="ECO:0007669"/>
    <property type="project" value="UniProtKB-KW"/>
</dbReference>
<evidence type="ECO:0000259" key="9">
    <source>
        <dbReference type="PROSITE" id="PS51782"/>
    </source>
</evidence>
<proteinExistence type="inferred from homology"/>
<dbReference type="InterPro" id="IPR050570">
    <property type="entry name" value="Cell_wall_metabolism_enzyme"/>
</dbReference>
<dbReference type="Proteomes" id="UP000094023">
    <property type="component" value="Unassembled WGS sequence"/>
</dbReference>